<dbReference type="Pfam" id="PF07866">
    <property type="entry name" value="DUF1653"/>
    <property type="match status" value="1"/>
</dbReference>
<gene>
    <name evidence="2" type="ORF">Ga0061063_1312</name>
</gene>
<dbReference type="STRING" id="375574.GCA_001418035_01104"/>
<evidence type="ECO:0000313" key="3">
    <source>
        <dbReference type="Proteomes" id="UP000243535"/>
    </source>
</evidence>
<name>A0A0K6GUP6_9NEIS</name>
<evidence type="ECO:0000259" key="1">
    <source>
        <dbReference type="Pfam" id="PF07866"/>
    </source>
</evidence>
<evidence type="ECO:0000313" key="2">
    <source>
        <dbReference type="EMBL" id="CUA82511.1"/>
    </source>
</evidence>
<reference evidence="3" key="1">
    <citation type="submission" date="2015-08" db="EMBL/GenBank/DDBJ databases">
        <authorList>
            <person name="Varghese N."/>
        </authorList>
    </citation>
    <scope>NUCLEOTIDE SEQUENCE [LARGE SCALE GENOMIC DNA]</scope>
    <source>
        <strain evidence="3">DSM 17901</strain>
    </source>
</reference>
<proteinExistence type="predicted"/>
<dbReference type="Proteomes" id="UP000243535">
    <property type="component" value="Unassembled WGS sequence"/>
</dbReference>
<protein>
    <recommendedName>
        <fullName evidence="1">DUF1653 domain-containing protein</fullName>
    </recommendedName>
</protein>
<dbReference type="Gene3D" id="2.30.30.320">
    <property type="entry name" value="DUF1653-like domain"/>
    <property type="match status" value="1"/>
</dbReference>
<organism evidence="2 3">
    <name type="scientific">Gulbenkiania indica</name>
    <dbReference type="NCBI Taxonomy" id="375574"/>
    <lineage>
        <taxon>Bacteria</taxon>
        <taxon>Pseudomonadati</taxon>
        <taxon>Pseudomonadota</taxon>
        <taxon>Betaproteobacteria</taxon>
        <taxon>Neisseriales</taxon>
        <taxon>Chromobacteriaceae</taxon>
        <taxon>Gulbenkiania</taxon>
    </lineage>
</organism>
<keyword evidence="3" id="KW-1185">Reference proteome</keyword>
<dbReference type="InterPro" id="IPR037135">
    <property type="entry name" value="DUF1653-like_dom_sf"/>
</dbReference>
<sequence>MNASSAVSAQPVPGIYRHYKGGLYEVSGVARHSETEAWHVVYRALCGDFGLWIRPLEMFVETVEHQGGPVPRFALVQPF</sequence>
<accession>A0A0K6GUP6</accession>
<dbReference type="InterPro" id="IPR023387">
    <property type="entry name" value="DUF1653-like_dom"/>
</dbReference>
<dbReference type="OrthoDB" id="371169at2"/>
<feature type="domain" description="DUF1653" evidence="1">
    <location>
        <begin position="14"/>
        <end position="74"/>
    </location>
</feature>
<dbReference type="AlphaFoldDB" id="A0A0K6GUP6"/>
<dbReference type="RefSeq" id="WP_055433648.1">
    <property type="nucleotide sequence ID" value="NZ_CYHA01000002.1"/>
</dbReference>
<dbReference type="EMBL" id="CYHA01000002">
    <property type="protein sequence ID" value="CUA82511.1"/>
    <property type="molecule type" value="Genomic_DNA"/>
</dbReference>